<dbReference type="PIRSF" id="PIRSF006404">
    <property type="entry name" value="UCP006404_Pept_M50_CBS"/>
    <property type="match status" value="1"/>
</dbReference>
<evidence type="ECO:0000256" key="6">
    <source>
        <dbReference type="ARBA" id="ARBA00022723"/>
    </source>
</evidence>
<dbReference type="GO" id="GO:0005886">
    <property type="term" value="C:plasma membrane"/>
    <property type="evidence" value="ECO:0007669"/>
    <property type="project" value="UniProtKB-SubCell"/>
</dbReference>
<evidence type="ECO:0000256" key="4">
    <source>
        <dbReference type="ARBA" id="ARBA00022670"/>
    </source>
</evidence>
<evidence type="ECO:0000256" key="3">
    <source>
        <dbReference type="ARBA" id="ARBA00022475"/>
    </source>
</evidence>
<keyword evidence="6 14" id="KW-0479">Metal-binding</keyword>
<keyword evidence="3 14" id="KW-1003">Cell membrane</keyword>
<feature type="transmembrane region" description="Helical" evidence="14">
    <location>
        <begin position="40"/>
        <end position="61"/>
    </location>
</feature>
<dbReference type="InterPro" id="IPR000644">
    <property type="entry name" value="CBS_dom"/>
</dbReference>
<dbReference type="PANTHER" id="PTHR39188:SF3">
    <property type="entry name" value="STAGE IV SPORULATION PROTEIN FB"/>
    <property type="match status" value="1"/>
</dbReference>
<evidence type="ECO:0000256" key="13">
    <source>
        <dbReference type="ARBA" id="ARBA00023136"/>
    </source>
</evidence>
<feature type="domain" description="Peptidase M50" evidence="18">
    <location>
        <begin position="52"/>
        <end position="219"/>
    </location>
</feature>
<keyword evidence="9 14" id="KW-0862">Zinc</keyword>
<gene>
    <name evidence="19" type="primary">rip3</name>
    <name evidence="19" type="ORF">Poly51_27650</name>
</gene>
<comment type="caution">
    <text evidence="19">The sequence shown here is derived from an EMBL/GenBank/DDBJ whole genome shotgun (WGS) entry which is preliminary data.</text>
</comment>
<evidence type="ECO:0000256" key="5">
    <source>
        <dbReference type="ARBA" id="ARBA00022692"/>
    </source>
</evidence>
<organism evidence="19 20">
    <name type="scientific">Rubripirellula tenax</name>
    <dbReference type="NCBI Taxonomy" id="2528015"/>
    <lineage>
        <taxon>Bacteria</taxon>
        <taxon>Pseudomonadati</taxon>
        <taxon>Planctomycetota</taxon>
        <taxon>Planctomycetia</taxon>
        <taxon>Pirellulales</taxon>
        <taxon>Pirellulaceae</taxon>
        <taxon>Rubripirellula</taxon>
    </lineage>
</organism>
<dbReference type="GO" id="GO:0008237">
    <property type="term" value="F:metallopeptidase activity"/>
    <property type="evidence" value="ECO:0007669"/>
    <property type="project" value="UniProtKB-UniRule"/>
</dbReference>
<feature type="binding site" evidence="16">
    <location>
        <position position="66"/>
    </location>
    <ligand>
        <name>Zn(2+)</name>
        <dbReference type="ChEBI" id="CHEBI:29105"/>
        <note>catalytic</note>
    </ligand>
</feature>
<evidence type="ECO:0000256" key="7">
    <source>
        <dbReference type="ARBA" id="ARBA00022737"/>
    </source>
</evidence>
<comment type="subcellular location">
    <subcellularLocation>
        <location evidence="1 14">Cell membrane</location>
        <topology evidence="1 14">Multi-pass membrane protein</topology>
    </subcellularLocation>
</comment>
<keyword evidence="13 14" id="KW-0472">Membrane</keyword>
<feature type="transmembrane region" description="Helical" evidence="14">
    <location>
        <begin position="165"/>
        <end position="185"/>
    </location>
</feature>
<dbReference type="InterPro" id="IPR008915">
    <property type="entry name" value="Peptidase_M50"/>
</dbReference>
<feature type="transmembrane region" description="Helical" evidence="14">
    <location>
        <begin position="235"/>
        <end position="253"/>
    </location>
</feature>
<evidence type="ECO:0000256" key="16">
    <source>
        <dbReference type="PIRSR" id="PIRSR006404-2"/>
    </source>
</evidence>
<comment type="similarity">
    <text evidence="2 14">Belongs to the peptidase M50B family.</text>
</comment>
<keyword evidence="7" id="KW-0677">Repeat</keyword>
<evidence type="ECO:0000256" key="8">
    <source>
        <dbReference type="ARBA" id="ARBA00022801"/>
    </source>
</evidence>
<proteinExistence type="inferred from homology"/>
<evidence type="ECO:0000256" key="15">
    <source>
        <dbReference type="PIRSR" id="PIRSR006404-1"/>
    </source>
</evidence>
<dbReference type="GO" id="GO:0006508">
    <property type="term" value="P:proteolysis"/>
    <property type="evidence" value="ECO:0007669"/>
    <property type="project" value="UniProtKB-KW"/>
</dbReference>
<keyword evidence="10 14" id="KW-1133">Transmembrane helix</keyword>
<keyword evidence="20" id="KW-1185">Reference proteome</keyword>
<feature type="transmembrane region" description="Helical" evidence="14">
    <location>
        <begin position="206"/>
        <end position="229"/>
    </location>
</feature>
<keyword evidence="8 14" id="KW-0378">Hydrolase</keyword>
<dbReference type="Pfam" id="PF02163">
    <property type="entry name" value="Peptidase_M50"/>
    <property type="match status" value="1"/>
</dbReference>
<name>A0A5C6F658_9BACT</name>
<feature type="binding site" evidence="16">
    <location>
        <position position="191"/>
    </location>
    <ligand>
        <name>Zn(2+)</name>
        <dbReference type="ChEBI" id="CHEBI:29105"/>
        <note>catalytic</note>
    </ligand>
</feature>
<evidence type="ECO:0000256" key="11">
    <source>
        <dbReference type="ARBA" id="ARBA00023049"/>
    </source>
</evidence>
<evidence type="ECO:0000256" key="12">
    <source>
        <dbReference type="ARBA" id="ARBA00023122"/>
    </source>
</evidence>
<feature type="transmembrane region" description="Helical" evidence="14">
    <location>
        <begin position="12"/>
        <end position="34"/>
    </location>
</feature>
<keyword evidence="12" id="KW-0129">CBS domain</keyword>
<dbReference type="AlphaFoldDB" id="A0A5C6F658"/>
<dbReference type="GO" id="GO:0046872">
    <property type="term" value="F:metal ion binding"/>
    <property type="evidence" value="ECO:0007669"/>
    <property type="project" value="UniProtKB-UniRule"/>
</dbReference>
<keyword evidence="11 14" id="KW-0482">Metalloprotease</keyword>
<dbReference type="InterPro" id="IPR046342">
    <property type="entry name" value="CBS_dom_sf"/>
</dbReference>
<feature type="transmembrane region" description="Helical" evidence="14">
    <location>
        <begin position="102"/>
        <end position="127"/>
    </location>
</feature>
<accession>A0A5C6F658</accession>
<dbReference type="InterPro" id="IPR016483">
    <property type="entry name" value="UCP006404_Pept_M50_CBS"/>
</dbReference>
<evidence type="ECO:0000256" key="9">
    <source>
        <dbReference type="ARBA" id="ARBA00022833"/>
    </source>
</evidence>
<dbReference type="Gene3D" id="3.10.580.10">
    <property type="entry name" value="CBS-domain"/>
    <property type="match status" value="1"/>
</dbReference>
<dbReference type="OrthoDB" id="9800627at2"/>
<dbReference type="SUPFAM" id="SSF54631">
    <property type="entry name" value="CBS-domain pair"/>
    <property type="match status" value="1"/>
</dbReference>
<dbReference type="Proteomes" id="UP000318288">
    <property type="component" value="Unassembled WGS sequence"/>
</dbReference>
<dbReference type="PANTHER" id="PTHR39188">
    <property type="entry name" value="MEMBRANE-ASSOCIATED ZINC METALLOPROTEASE M50B"/>
    <property type="match status" value="1"/>
</dbReference>
<dbReference type="RefSeq" id="WP_146458224.1">
    <property type="nucleotide sequence ID" value="NZ_SJPW01000003.1"/>
</dbReference>
<evidence type="ECO:0000256" key="1">
    <source>
        <dbReference type="ARBA" id="ARBA00004651"/>
    </source>
</evidence>
<evidence type="ECO:0000313" key="19">
    <source>
        <dbReference type="EMBL" id="TWU56848.1"/>
    </source>
</evidence>
<comment type="cofactor">
    <cofactor evidence="14 16">
        <name>Zn(2+)</name>
        <dbReference type="ChEBI" id="CHEBI:29105"/>
    </cofactor>
    <text evidence="14 16">Binds 1 zinc ion per subunit.</text>
</comment>
<evidence type="ECO:0000256" key="2">
    <source>
        <dbReference type="ARBA" id="ARBA00007931"/>
    </source>
</evidence>
<feature type="active site" evidence="15">
    <location>
        <position position="63"/>
    </location>
</feature>
<keyword evidence="5 14" id="KW-0812">Transmembrane</keyword>
<protein>
    <recommendedName>
        <fullName evidence="14">Zinc metalloprotease</fullName>
    </recommendedName>
</protein>
<keyword evidence="4 14" id="KW-0645">Protease</keyword>
<evidence type="ECO:0000313" key="20">
    <source>
        <dbReference type="Proteomes" id="UP000318288"/>
    </source>
</evidence>
<dbReference type="EMBL" id="SJPW01000003">
    <property type="protein sequence ID" value="TWU56848.1"/>
    <property type="molecule type" value="Genomic_DNA"/>
</dbReference>
<dbReference type="Pfam" id="PF00571">
    <property type="entry name" value="CBS"/>
    <property type="match status" value="1"/>
</dbReference>
<feature type="domain" description="CBS" evidence="17">
    <location>
        <begin position="343"/>
        <end position="383"/>
    </location>
</feature>
<evidence type="ECO:0000259" key="17">
    <source>
        <dbReference type="Pfam" id="PF00571"/>
    </source>
</evidence>
<reference evidence="19 20" key="1">
    <citation type="submission" date="2019-02" db="EMBL/GenBank/DDBJ databases">
        <title>Deep-cultivation of Planctomycetes and their phenomic and genomic characterization uncovers novel biology.</title>
        <authorList>
            <person name="Wiegand S."/>
            <person name="Jogler M."/>
            <person name="Boedeker C."/>
            <person name="Pinto D."/>
            <person name="Vollmers J."/>
            <person name="Rivas-Marin E."/>
            <person name="Kohn T."/>
            <person name="Peeters S.H."/>
            <person name="Heuer A."/>
            <person name="Rast P."/>
            <person name="Oberbeckmann S."/>
            <person name="Bunk B."/>
            <person name="Jeske O."/>
            <person name="Meyerdierks A."/>
            <person name="Storesund J.E."/>
            <person name="Kallscheuer N."/>
            <person name="Luecker S."/>
            <person name="Lage O.M."/>
            <person name="Pohl T."/>
            <person name="Merkel B.J."/>
            <person name="Hornburger P."/>
            <person name="Mueller R.-W."/>
            <person name="Bruemmer F."/>
            <person name="Labrenz M."/>
            <person name="Spormann A.M."/>
            <person name="Op Den Camp H."/>
            <person name="Overmann J."/>
            <person name="Amann R."/>
            <person name="Jetten M.S.M."/>
            <person name="Mascher T."/>
            <person name="Medema M.H."/>
            <person name="Devos D.P."/>
            <person name="Kaster A.-K."/>
            <person name="Ovreas L."/>
            <person name="Rohde M."/>
            <person name="Galperin M.Y."/>
            <person name="Jogler C."/>
        </authorList>
    </citation>
    <scope>NUCLEOTIDE SEQUENCE [LARGE SCALE GENOMIC DNA]</scope>
    <source>
        <strain evidence="19 20">Poly51</strain>
    </source>
</reference>
<evidence type="ECO:0000256" key="10">
    <source>
        <dbReference type="ARBA" id="ARBA00022989"/>
    </source>
</evidence>
<evidence type="ECO:0000256" key="14">
    <source>
        <dbReference type="PIRNR" id="PIRNR006404"/>
    </source>
</evidence>
<feature type="binding site" evidence="16">
    <location>
        <position position="62"/>
    </location>
    <ligand>
        <name>Zn(2+)</name>
        <dbReference type="ChEBI" id="CHEBI:29105"/>
        <note>catalytic</note>
    </ligand>
</feature>
<sequence>MPESLLARRLKLGTYLGIGLYVHWSFSLAILFVTLRFLPLGGAAVAFGIAQLFGVFFCVTLHEYGHAMAARCFGIGTADITLLPIGGVARLRRMPRIPWQELIVAVAGPAVNVVIGIALVTGLALIVDSATASMLKTFFAAMFTGGEVSDTISDSVEQMLAEPSWLGFVLMMIGVNIMLVLFNMIPAFPMDGGRVFRSLLAMVMDYSTATSIASKVGLGCAALMALFAMSADPPHWILVLISMFIGYAGIAEARQVKLMEKVRGFRVGDVMIETERVLPMDTPLSEIARQWRLTGLASLPISSYVGTVVGTLRLEDVTNAIRDGKDPTTTAGQLVDYSQSVELLRADDDLSEALAKSGKSARQIPVVNGTGHLVGVLDLDTMLARRGLAQPGEAAHDVAIRQLDVLS</sequence>
<evidence type="ECO:0000259" key="18">
    <source>
        <dbReference type="Pfam" id="PF02163"/>
    </source>
</evidence>